<evidence type="ECO:0000256" key="8">
    <source>
        <dbReference type="ARBA" id="ARBA00023128"/>
    </source>
</evidence>
<keyword evidence="8" id="KW-0496">Mitochondrion</keyword>
<feature type="repeat" description="Solcar" evidence="10">
    <location>
        <begin position="46"/>
        <end position="134"/>
    </location>
</feature>
<evidence type="ECO:0000256" key="2">
    <source>
        <dbReference type="ARBA" id="ARBA00006375"/>
    </source>
</evidence>
<keyword evidence="6" id="KW-0999">Mitochondrion inner membrane</keyword>
<dbReference type="EMBL" id="KZ824632">
    <property type="protein sequence ID" value="RAK79800.1"/>
    <property type="molecule type" value="Genomic_DNA"/>
</dbReference>
<evidence type="ECO:0000256" key="9">
    <source>
        <dbReference type="ARBA" id="ARBA00023136"/>
    </source>
</evidence>
<dbReference type="Gene3D" id="1.50.40.10">
    <property type="entry name" value="Mitochondrial carrier domain"/>
    <property type="match status" value="1"/>
</dbReference>
<dbReference type="Proteomes" id="UP000249789">
    <property type="component" value="Unassembled WGS sequence"/>
</dbReference>
<evidence type="ECO:0000256" key="1">
    <source>
        <dbReference type="ARBA" id="ARBA00004448"/>
    </source>
</evidence>
<feature type="repeat" description="Solcar" evidence="10">
    <location>
        <begin position="264"/>
        <end position="346"/>
    </location>
</feature>
<keyword evidence="13" id="KW-1185">Reference proteome</keyword>
<dbReference type="InterPro" id="IPR044712">
    <property type="entry name" value="SLC25A32-like"/>
</dbReference>
<dbReference type="RefSeq" id="XP_040803810.1">
    <property type="nucleotide sequence ID" value="XM_040946800.1"/>
</dbReference>
<keyword evidence="3 11" id="KW-0813">Transport</keyword>
<protein>
    <submittedName>
        <fullName evidence="12">Mitochondrial carrier</fullName>
    </submittedName>
</protein>
<comment type="similarity">
    <text evidence="2 11">Belongs to the mitochondrial carrier (TC 2.A.29) family.</text>
</comment>
<dbReference type="PROSITE" id="PS50920">
    <property type="entry name" value="SOLCAR"/>
    <property type="match status" value="3"/>
</dbReference>
<evidence type="ECO:0000256" key="5">
    <source>
        <dbReference type="ARBA" id="ARBA00022737"/>
    </source>
</evidence>
<feature type="repeat" description="Solcar" evidence="10">
    <location>
        <begin position="147"/>
        <end position="234"/>
    </location>
</feature>
<evidence type="ECO:0000256" key="4">
    <source>
        <dbReference type="ARBA" id="ARBA00022692"/>
    </source>
</evidence>
<comment type="subcellular location">
    <subcellularLocation>
        <location evidence="1">Mitochondrion inner membrane</location>
        <topology evidence="1">Multi-pass membrane protein</topology>
    </subcellularLocation>
</comment>
<dbReference type="InterPro" id="IPR002067">
    <property type="entry name" value="MCP"/>
</dbReference>
<evidence type="ECO:0000256" key="7">
    <source>
        <dbReference type="ARBA" id="ARBA00022989"/>
    </source>
</evidence>
<keyword evidence="4 10" id="KW-0812">Transmembrane</keyword>
<evidence type="ECO:0000313" key="13">
    <source>
        <dbReference type="Proteomes" id="UP000249789"/>
    </source>
</evidence>
<dbReference type="FunFam" id="1.50.40.10:FF:000102">
    <property type="entry name" value="Folate carrier protein Flx1"/>
    <property type="match status" value="1"/>
</dbReference>
<dbReference type="VEuPathDB" id="FungiDB:BO72DRAFT_466886"/>
<keyword evidence="5" id="KW-0677">Repeat</keyword>
<dbReference type="GeneID" id="63864133"/>
<dbReference type="GO" id="GO:0005743">
    <property type="term" value="C:mitochondrial inner membrane"/>
    <property type="evidence" value="ECO:0007669"/>
    <property type="project" value="UniProtKB-SubCell"/>
</dbReference>
<evidence type="ECO:0000256" key="3">
    <source>
        <dbReference type="ARBA" id="ARBA00022448"/>
    </source>
</evidence>
<dbReference type="GO" id="GO:0015215">
    <property type="term" value="F:nucleotide transmembrane transporter activity"/>
    <property type="evidence" value="ECO:0007669"/>
    <property type="project" value="UniProtKB-ARBA"/>
</dbReference>
<name>A0A8G1W0E2_9EURO</name>
<evidence type="ECO:0000256" key="11">
    <source>
        <dbReference type="RuleBase" id="RU000488"/>
    </source>
</evidence>
<dbReference type="SUPFAM" id="SSF103506">
    <property type="entry name" value="Mitochondrial carrier"/>
    <property type="match status" value="1"/>
</dbReference>
<keyword evidence="9 10" id="KW-0472">Membrane</keyword>
<dbReference type="AlphaFoldDB" id="A0A8G1W0E2"/>
<dbReference type="OrthoDB" id="428293at2759"/>
<sequence length="354" mass="38845">MASEILIPQFVAERRRGIAINPPAQPSARNLFGEVEEFMTGNDGLSSSFVETVAGLTAGIVSTLCLHPLDLIKTRLQVDPSLSSRSHESLRLVQGIFRHEGGLAAFYRGLTPNLLGNSTSWALYFLCYGNIKELMRTWSGGTLGEGLSSADYFLASGSAGMLTSVLTNPIWVIKTRMLSTGSRVPGAYASLVVGARQIFRAEGLSGFYRGLVPAMLGVSHGALQFMAYEQLKLYRTRMAAGDAQGGTDGPSSWRPESPELGNVDYFVLSSLSKLFAGCVTYPYQVLRSRLQTYDAHIIYMGVRDAVMKIWVREGIKGFYKGLMPSLLRVLPNTWVTFLVYENTRAYLPRLVLKG</sequence>
<dbReference type="InterPro" id="IPR023395">
    <property type="entry name" value="MCP_dom_sf"/>
</dbReference>
<organism evidence="12 13">
    <name type="scientific">Aspergillus fijiensis CBS 313.89</name>
    <dbReference type="NCBI Taxonomy" id="1448319"/>
    <lineage>
        <taxon>Eukaryota</taxon>
        <taxon>Fungi</taxon>
        <taxon>Dikarya</taxon>
        <taxon>Ascomycota</taxon>
        <taxon>Pezizomycotina</taxon>
        <taxon>Eurotiomycetes</taxon>
        <taxon>Eurotiomycetidae</taxon>
        <taxon>Eurotiales</taxon>
        <taxon>Aspergillaceae</taxon>
        <taxon>Aspergillus</taxon>
    </lineage>
</organism>
<keyword evidence="7" id="KW-1133">Transmembrane helix</keyword>
<dbReference type="InterPro" id="IPR018108">
    <property type="entry name" value="MCP_transmembrane"/>
</dbReference>
<accession>A0A8G1W0E2</accession>
<evidence type="ECO:0000313" key="12">
    <source>
        <dbReference type="EMBL" id="RAK79800.1"/>
    </source>
</evidence>
<gene>
    <name evidence="12" type="ORF">BO72DRAFT_466886</name>
</gene>
<dbReference type="Pfam" id="PF00153">
    <property type="entry name" value="Mito_carr"/>
    <property type="match status" value="3"/>
</dbReference>
<proteinExistence type="inferred from homology"/>
<dbReference type="PANTHER" id="PTHR45683">
    <property type="entry name" value="MITOCHONDRIAL NICOTINAMIDE ADENINE DINUCLEOTIDE TRANSPORTER 1-RELATED-RELATED"/>
    <property type="match status" value="1"/>
</dbReference>
<evidence type="ECO:0000256" key="6">
    <source>
        <dbReference type="ARBA" id="ARBA00022792"/>
    </source>
</evidence>
<evidence type="ECO:0000256" key="10">
    <source>
        <dbReference type="PROSITE-ProRule" id="PRU00282"/>
    </source>
</evidence>
<dbReference type="PRINTS" id="PR00926">
    <property type="entry name" value="MITOCARRIER"/>
</dbReference>
<reference evidence="12 13" key="1">
    <citation type="submission" date="2018-02" db="EMBL/GenBank/DDBJ databases">
        <title>The genomes of Aspergillus section Nigri reveals drivers in fungal speciation.</title>
        <authorList>
            <consortium name="DOE Joint Genome Institute"/>
            <person name="Vesth T.C."/>
            <person name="Nybo J."/>
            <person name="Theobald S."/>
            <person name="Brandl J."/>
            <person name="Frisvad J.C."/>
            <person name="Nielsen K.F."/>
            <person name="Lyhne E.K."/>
            <person name="Kogle M.E."/>
            <person name="Kuo A."/>
            <person name="Riley R."/>
            <person name="Clum A."/>
            <person name="Nolan M."/>
            <person name="Lipzen A."/>
            <person name="Salamov A."/>
            <person name="Henrissat B."/>
            <person name="Wiebenga A."/>
            <person name="De vries R.P."/>
            <person name="Grigoriev I.V."/>
            <person name="Mortensen U.H."/>
            <person name="Andersen M.R."/>
            <person name="Baker S.E."/>
        </authorList>
    </citation>
    <scope>NUCLEOTIDE SEQUENCE [LARGE SCALE GENOMIC DNA]</scope>
    <source>
        <strain evidence="12 13">CBS 313.89</strain>
    </source>
</reference>